<organism evidence="12 14">
    <name type="scientific">Streptococcus agalactiae</name>
    <dbReference type="NCBI Taxonomy" id="1311"/>
    <lineage>
        <taxon>Bacteria</taxon>
        <taxon>Bacillati</taxon>
        <taxon>Bacillota</taxon>
        <taxon>Bacilli</taxon>
        <taxon>Lactobacillales</taxon>
        <taxon>Streptococcaceae</taxon>
        <taxon>Streptococcus</taxon>
    </lineage>
</organism>
<dbReference type="Proteomes" id="UP000256718">
    <property type="component" value="Unassembled WGS sequence"/>
</dbReference>
<evidence type="ECO:0000256" key="1">
    <source>
        <dbReference type="ARBA" id="ARBA00011955"/>
    </source>
</evidence>
<evidence type="ECO:0000256" key="2">
    <source>
        <dbReference type="ARBA" id="ARBA00016337"/>
    </source>
</evidence>
<keyword evidence="4 10" id="KW-0808">Transferase</keyword>
<dbReference type="Proteomes" id="UP000268870">
    <property type="component" value="Chromosome"/>
</dbReference>
<name>A0A076Z0W5_STRAG</name>
<dbReference type="EMBL" id="QHGZ01000107">
    <property type="protein sequence ID" value="RDY83758.1"/>
    <property type="molecule type" value="Genomic_DNA"/>
</dbReference>
<evidence type="ECO:0000256" key="3">
    <source>
        <dbReference type="ARBA" id="ARBA00022630"/>
    </source>
</evidence>
<dbReference type="Pfam" id="PF02424">
    <property type="entry name" value="ApbE"/>
    <property type="match status" value="1"/>
</dbReference>
<evidence type="ECO:0000256" key="8">
    <source>
        <dbReference type="ARBA" id="ARBA00031306"/>
    </source>
</evidence>
<evidence type="ECO:0000256" key="9">
    <source>
        <dbReference type="ARBA" id="ARBA00048540"/>
    </source>
</evidence>
<keyword evidence="7 10" id="KW-0460">Magnesium</keyword>
<evidence type="ECO:0000313" key="12">
    <source>
        <dbReference type="EMBL" id="RDY83758.1"/>
    </source>
</evidence>
<reference evidence="12 14" key="1">
    <citation type="journal article" date="2018" name="Emerg. Microbes Infect.">
        <title>Phenotypic and molecular analysis of nontypeable Group B streptococci: identification of cps2a and hybrid cps2a/cps5 Group B streptococcal capsule gene clusters.</title>
        <authorList>
            <person name="Alhhazmi A."/>
            <person name="Tyrrell G.J."/>
        </authorList>
    </citation>
    <scope>NUCLEOTIDE SEQUENCE [LARGE SCALE GENOMIC DNA]</scope>
    <source>
        <strain evidence="12 14">PLGBS17</strain>
    </source>
</reference>
<dbReference type="EMBL" id="LR134265">
    <property type="protein sequence ID" value="VED65673.1"/>
    <property type="molecule type" value="Genomic_DNA"/>
</dbReference>
<dbReference type="PANTHER" id="PTHR30040">
    <property type="entry name" value="THIAMINE BIOSYNTHESIS LIPOPROTEIN APBE"/>
    <property type="match status" value="1"/>
</dbReference>
<evidence type="ECO:0000256" key="6">
    <source>
        <dbReference type="ARBA" id="ARBA00022827"/>
    </source>
</evidence>
<dbReference type="SUPFAM" id="SSF143631">
    <property type="entry name" value="ApbE-like"/>
    <property type="match status" value="1"/>
</dbReference>
<keyword evidence="3 10" id="KW-0285">Flavoprotein</keyword>
<evidence type="ECO:0000256" key="4">
    <source>
        <dbReference type="ARBA" id="ARBA00022679"/>
    </source>
</evidence>
<evidence type="ECO:0000313" key="13">
    <source>
        <dbReference type="EMBL" id="VED65673.1"/>
    </source>
</evidence>
<dbReference type="RefSeq" id="WP_001177176.1">
    <property type="nucleotide sequence ID" value="NZ_CABFMI010000020.1"/>
</dbReference>
<dbReference type="EC" id="2.7.1.180" evidence="1 10"/>
<keyword evidence="6 10" id="KW-0274">FAD</keyword>
<dbReference type="InterPro" id="IPR003374">
    <property type="entry name" value="ApbE-like_sf"/>
</dbReference>
<dbReference type="GO" id="GO:0016740">
    <property type="term" value="F:transferase activity"/>
    <property type="evidence" value="ECO:0007669"/>
    <property type="project" value="UniProtKB-UniRule"/>
</dbReference>
<dbReference type="KEGG" id="sage:EN72_06015"/>
<feature type="binding site" evidence="11">
    <location>
        <position position="266"/>
    </location>
    <ligand>
        <name>Mg(2+)</name>
        <dbReference type="ChEBI" id="CHEBI:18420"/>
    </ligand>
</feature>
<evidence type="ECO:0000256" key="5">
    <source>
        <dbReference type="ARBA" id="ARBA00022723"/>
    </source>
</evidence>
<reference evidence="13 15" key="2">
    <citation type="submission" date="2018-12" db="EMBL/GenBank/DDBJ databases">
        <authorList>
            <consortium name="Pathogen Informatics"/>
        </authorList>
    </citation>
    <scope>NUCLEOTIDE SEQUENCE [LARGE SCALE GENOMIC DNA]</scope>
    <source>
        <strain evidence="13 15">NCTC8184</strain>
    </source>
</reference>
<comment type="cofactor">
    <cofactor evidence="11">
        <name>Mg(2+)</name>
        <dbReference type="ChEBI" id="CHEBI:18420"/>
    </cofactor>
    <cofactor evidence="11">
        <name>Mn(2+)</name>
        <dbReference type="ChEBI" id="CHEBI:29035"/>
    </cofactor>
    <text evidence="11">Magnesium. Can also use manganese.</text>
</comment>
<gene>
    <name evidence="13" type="primary">apbE</name>
    <name evidence="12" type="ORF">C4618_04085</name>
    <name evidence="13" type="ORF">NCTC8184_01731</name>
</gene>
<dbReference type="GO" id="GO:0046872">
    <property type="term" value="F:metal ion binding"/>
    <property type="evidence" value="ECO:0007669"/>
    <property type="project" value="UniProtKB-UniRule"/>
</dbReference>
<evidence type="ECO:0000313" key="15">
    <source>
        <dbReference type="Proteomes" id="UP000268870"/>
    </source>
</evidence>
<accession>A0A076Z0W5</accession>
<evidence type="ECO:0000313" key="14">
    <source>
        <dbReference type="Proteomes" id="UP000256718"/>
    </source>
</evidence>
<evidence type="ECO:0000256" key="7">
    <source>
        <dbReference type="ARBA" id="ARBA00022842"/>
    </source>
</evidence>
<dbReference type="InterPro" id="IPR024932">
    <property type="entry name" value="ApbE"/>
</dbReference>
<dbReference type="AlphaFoldDB" id="A0A076Z0W5"/>
<sequence>MQLSHSLRLMGTTIDIQINSKNAQKQIQEVIELLELYKNRFSANDFNSELMAINNNAGIKPIQVHPDLFELITIGKEHSLARPGNLNIAIGPLVQTWRIGFSDAKLPSPSEISEAMILSDPTHILLDSKNQSVFLNQIGMKIDLGALAKGYIADKIIIYLKNEMIDSAIINLGGNVLVHGDNPNRSEGYWVIGIQHPKKKRGQNIGAVKIKNQSVVTSGTYERRLIIDDKEYHHIFDRQTGYPIQTEMASISIVSKQSVDCEIWTTRLFGLSIKEALDILNAVSYIEGIIITKDDRIYLSDGLKHHFQLFYH</sequence>
<dbReference type="PANTHER" id="PTHR30040:SF2">
    <property type="entry name" value="FAD:PROTEIN FMN TRANSFERASE"/>
    <property type="match status" value="1"/>
</dbReference>
<dbReference type="PIRSF" id="PIRSF006268">
    <property type="entry name" value="ApbE"/>
    <property type="match status" value="1"/>
</dbReference>
<comment type="catalytic activity">
    <reaction evidence="9 10">
        <text>L-threonyl-[protein] + FAD = FMN-L-threonyl-[protein] + AMP + H(+)</text>
        <dbReference type="Rhea" id="RHEA:36847"/>
        <dbReference type="Rhea" id="RHEA-COMP:11060"/>
        <dbReference type="Rhea" id="RHEA-COMP:11061"/>
        <dbReference type="ChEBI" id="CHEBI:15378"/>
        <dbReference type="ChEBI" id="CHEBI:30013"/>
        <dbReference type="ChEBI" id="CHEBI:57692"/>
        <dbReference type="ChEBI" id="CHEBI:74257"/>
        <dbReference type="ChEBI" id="CHEBI:456215"/>
        <dbReference type="EC" id="2.7.1.180"/>
    </reaction>
</comment>
<dbReference type="Gene3D" id="3.10.520.10">
    <property type="entry name" value="ApbE-like domains"/>
    <property type="match status" value="1"/>
</dbReference>
<proteinExistence type="inferred from homology"/>
<feature type="binding site" evidence="11">
    <location>
        <position position="146"/>
    </location>
    <ligand>
        <name>Mg(2+)</name>
        <dbReference type="ChEBI" id="CHEBI:18420"/>
    </ligand>
</feature>
<comment type="similarity">
    <text evidence="10">Belongs to the ApbE family.</text>
</comment>
<protein>
    <recommendedName>
        <fullName evidence="2 10">FAD:protein FMN transferase</fullName>
        <ecNumber evidence="1 10">2.7.1.180</ecNumber>
    </recommendedName>
    <alternativeName>
        <fullName evidence="8 10">Flavin transferase</fullName>
    </alternativeName>
</protein>
<evidence type="ECO:0000256" key="11">
    <source>
        <dbReference type="PIRSR" id="PIRSR006268-2"/>
    </source>
</evidence>
<keyword evidence="5 10" id="KW-0479">Metal-binding</keyword>
<evidence type="ECO:0000256" key="10">
    <source>
        <dbReference type="PIRNR" id="PIRNR006268"/>
    </source>
</evidence>